<dbReference type="RefSeq" id="XP_013347792.1">
    <property type="nucleotide sequence ID" value="XM_013492338.1"/>
</dbReference>
<protein>
    <recommendedName>
        <fullName evidence="4">SnoaL-like domain-containing protein</fullName>
    </recommendedName>
</protein>
<evidence type="ECO:0000256" key="1">
    <source>
        <dbReference type="SAM" id="SignalP"/>
    </source>
</evidence>
<accession>A0A074YV32</accession>
<gene>
    <name evidence="2" type="ORF">AUEXF2481DRAFT_1474</name>
</gene>
<dbReference type="HOGENOM" id="CLU_100997_3_1_1"/>
<dbReference type="Proteomes" id="UP000030641">
    <property type="component" value="Unassembled WGS sequence"/>
</dbReference>
<proteinExistence type="predicted"/>
<evidence type="ECO:0008006" key="4">
    <source>
        <dbReference type="Google" id="ProtNLM"/>
    </source>
</evidence>
<sequence length="170" mass="18565">MTSLLLAVLMLSASSAMPYVPVKHNNSTFQCPPTTCPDADTNHIKAAMQTFAHEFYTAKDVSGAFNTFVAEDYIQHNAGILSGREAAINSLGPLFGSAVNTFDVKRLTVGQDTDNNTMVIIHLEASNTSSNQTMKTDVVDMYRVVGTCIVEHWDVLQAEESNPENPLAYF</sequence>
<dbReference type="Gene3D" id="3.10.450.50">
    <property type="match status" value="1"/>
</dbReference>
<dbReference type="AlphaFoldDB" id="A0A074YV32"/>
<reference evidence="2 3" key="1">
    <citation type="journal article" date="2014" name="BMC Genomics">
        <title>Genome sequencing of four Aureobasidium pullulans varieties: biotechnological potential, stress tolerance, and description of new species.</title>
        <authorList>
            <person name="Gostin Ar C."/>
            <person name="Ohm R.A."/>
            <person name="Kogej T."/>
            <person name="Sonjak S."/>
            <person name="Turk M."/>
            <person name="Zajc J."/>
            <person name="Zalar P."/>
            <person name="Grube M."/>
            <person name="Sun H."/>
            <person name="Han J."/>
            <person name="Sharma A."/>
            <person name="Chiniquy J."/>
            <person name="Ngan C.Y."/>
            <person name="Lipzen A."/>
            <person name="Barry K."/>
            <person name="Grigoriev I.V."/>
            <person name="Gunde-Cimerman N."/>
        </authorList>
    </citation>
    <scope>NUCLEOTIDE SEQUENCE [LARGE SCALE GENOMIC DNA]</scope>
    <source>
        <strain evidence="2 3">EXF-2481</strain>
    </source>
</reference>
<keyword evidence="3" id="KW-1185">Reference proteome</keyword>
<dbReference type="GeneID" id="25362116"/>
<dbReference type="InterPro" id="IPR032710">
    <property type="entry name" value="NTF2-like_dom_sf"/>
</dbReference>
<dbReference type="EMBL" id="KL584750">
    <property type="protein sequence ID" value="KER00020.1"/>
    <property type="molecule type" value="Genomic_DNA"/>
</dbReference>
<feature type="signal peptide" evidence="1">
    <location>
        <begin position="1"/>
        <end position="16"/>
    </location>
</feature>
<dbReference type="InParanoid" id="A0A074YV32"/>
<evidence type="ECO:0000313" key="3">
    <source>
        <dbReference type="Proteomes" id="UP000030641"/>
    </source>
</evidence>
<keyword evidence="1" id="KW-0732">Signal</keyword>
<dbReference type="OMA" id="CLVEHYD"/>
<dbReference type="OrthoDB" id="2820488at2759"/>
<organism evidence="2 3">
    <name type="scientific">Aureobasidium subglaciale (strain EXF-2481)</name>
    <name type="common">Aureobasidium pullulans var. subglaciale</name>
    <dbReference type="NCBI Taxonomy" id="1043005"/>
    <lineage>
        <taxon>Eukaryota</taxon>
        <taxon>Fungi</taxon>
        <taxon>Dikarya</taxon>
        <taxon>Ascomycota</taxon>
        <taxon>Pezizomycotina</taxon>
        <taxon>Dothideomycetes</taxon>
        <taxon>Dothideomycetidae</taxon>
        <taxon>Dothideales</taxon>
        <taxon>Saccotheciaceae</taxon>
        <taxon>Aureobasidium</taxon>
    </lineage>
</organism>
<name>A0A074YV32_AURSE</name>
<evidence type="ECO:0000313" key="2">
    <source>
        <dbReference type="EMBL" id="KER00020.1"/>
    </source>
</evidence>
<feature type="chain" id="PRO_5001705159" description="SnoaL-like domain-containing protein" evidence="1">
    <location>
        <begin position="17"/>
        <end position="170"/>
    </location>
</feature>
<dbReference type="SUPFAM" id="SSF54427">
    <property type="entry name" value="NTF2-like"/>
    <property type="match status" value="1"/>
</dbReference>